<accession>A0A9P6MKX5</accession>
<evidence type="ECO:0000313" key="2">
    <source>
        <dbReference type="EMBL" id="KAG0005650.1"/>
    </source>
</evidence>
<evidence type="ECO:0000256" key="1">
    <source>
        <dbReference type="SAM" id="MobiDB-lite"/>
    </source>
</evidence>
<evidence type="ECO:0000313" key="3">
    <source>
        <dbReference type="Proteomes" id="UP000703661"/>
    </source>
</evidence>
<organism evidence="2 3">
    <name type="scientific">Entomortierella chlamydospora</name>
    <dbReference type="NCBI Taxonomy" id="101097"/>
    <lineage>
        <taxon>Eukaryota</taxon>
        <taxon>Fungi</taxon>
        <taxon>Fungi incertae sedis</taxon>
        <taxon>Mucoromycota</taxon>
        <taxon>Mortierellomycotina</taxon>
        <taxon>Mortierellomycetes</taxon>
        <taxon>Mortierellales</taxon>
        <taxon>Mortierellaceae</taxon>
        <taxon>Entomortierella</taxon>
    </lineage>
</organism>
<feature type="region of interest" description="Disordered" evidence="1">
    <location>
        <begin position="119"/>
        <end position="171"/>
    </location>
</feature>
<dbReference type="EMBL" id="JAAAID010002669">
    <property type="protein sequence ID" value="KAG0005650.1"/>
    <property type="molecule type" value="Genomic_DNA"/>
</dbReference>
<sequence>MASWKTFLSSMEIHGAYFDNITDPQDISPKCFFEALHVPAEKEWEVIMRRLAESGIPALMRTAKRLQMEWRLTKISLNSYWSNKESEENRENFKKSNFKYGTFLHSQMQKDVIDVLESEGKEKQRTSPSQRGRLARQLPERLDSEKNENHEDNVDESSSTQTHEQSKSGKRQKIAQIFKLSANKIASTTYFKNEEDIGDKFFRLQLDGVDLVNDPSVMATSENLFCFLYGQRKDTIEKIRAFLMRTSFRFPQDDQLLLSDLEQDLKSNLRQIRIGMNYHQQIVIHIFASLMYSLPATYFSFKQDLEDTFVHKTLNALFSTIFALFDLEWANKHAEGSRERRKDGLKPDLQLDIGGRTVLFLEVKPPGPVHHESDYLSDKWKLLNLAKDEIDRNLRRHFHMPFIVTIQVFGEYRNLLIYYMGA</sequence>
<dbReference type="AlphaFoldDB" id="A0A9P6MKX5"/>
<dbReference type="Proteomes" id="UP000703661">
    <property type="component" value="Unassembled WGS sequence"/>
</dbReference>
<comment type="caution">
    <text evidence="2">The sequence shown here is derived from an EMBL/GenBank/DDBJ whole genome shotgun (WGS) entry which is preliminary data.</text>
</comment>
<proteinExistence type="predicted"/>
<protein>
    <submittedName>
        <fullName evidence="2">Uncharacterized protein</fullName>
    </submittedName>
</protein>
<reference evidence="2" key="1">
    <citation type="journal article" date="2020" name="Fungal Divers.">
        <title>Resolving the Mortierellaceae phylogeny through synthesis of multi-gene phylogenetics and phylogenomics.</title>
        <authorList>
            <person name="Vandepol N."/>
            <person name="Liber J."/>
            <person name="Desiro A."/>
            <person name="Na H."/>
            <person name="Kennedy M."/>
            <person name="Barry K."/>
            <person name="Grigoriev I.V."/>
            <person name="Miller A.N."/>
            <person name="O'Donnell K."/>
            <person name="Stajich J.E."/>
            <person name="Bonito G."/>
        </authorList>
    </citation>
    <scope>NUCLEOTIDE SEQUENCE</scope>
    <source>
        <strain evidence="2">NRRL 2769</strain>
    </source>
</reference>
<gene>
    <name evidence="2" type="ORF">BGZ80_005408</name>
</gene>
<keyword evidence="3" id="KW-1185">Reference proteome</keyword>
<feature type="compositionally biased region" description="Basic and acidic residues" evidence="1">
    <location>
        <begin position="138"/>
        <end position="152"/>
    </location>
</feature>
<name>A0A9P6MKX5_9FUNG</name>